<dbReference type="PANTHER" id="PTHR43637">
    <property type="entry name" value="UPF0273 PROTEIN TM_0370"/>
    <property type="match status" value="1"/>
</dbReference>
<dbReference type="InterPro" id="IPR014774">
    <property type="entry name" value="KaiC-like_dom"/>
</dbReference>
<protein>
    <submittedName>
        <fullName evidence="4">KaiA-binding protein</fullName>
    </submittedName>
</protein>
<reference evidence="4" key="1">
    <citation type="journal article" date="2022" name="Syst. Appl. Microbiol.">
        <title>Natronocalculus amylovorans gen. nov., sp. nov., and Natranaeroarchaeum aerophilus sp. nov., dominant culturable amylolytic natronoarchaea from hypersaline soda lakes in southwestern Siberia.</title>
        <authorList>
            <person name="Sorokin D.Y."/>
            <person name="Elcheninov A.G."/>
            <person name="Khizhniak T.V."/>
            <person name="Koenen M."/>
            <person name="Bale N.J."/>
            <person name="Damste J.S.S."/>
            <person name="Kublanov I.V."/>
        </authorList>
    </citation>
    <scope>NUCLEOTIDE SEQUENCE</scope>
    <source>
        <strain evidence="4">AArc-St2</strain>
    </source>
</reference>
<evidence type="ECO:0000256" key="1">
    <source>
        <dbReference type="ARBA" id="ARBA00022741"/>
    </source>
</evidence>
<keyword evidence="2" id="KW-0067">ATP-binding</keyword>
<dbReference type="GO" id="GO:0005524">
    <property type="term" value="F:ATP binding"/>
    <property type="evidence" value="ECO:0007669"/>
    <property type="project" value="UniProtKB-KW"/>
</dbReference>
<dbReference type="InterPro" id="IPR010624">
    <property type="entry name" value="KaiC_dom"/>
</dbReference>
<keyword evidence="5" id="KW-1185">Reference proteome</keyword>
<reference evidence="4" key="2">
    <citation type="submission" date="2022-02" db="EMBL/GenBank/DDBJ databases">
        <authorList>
            <person name="Elcheninov A.G."/>
            <person name="Sorokin D.Y."/>
            <person name="Kublanov I.V."/>
        </authorList>
    </citation>
    <scope>NUCLEOTIDE SEQUENCE</scope>
    <source>
        <strain evidence="4">AArc-St2</strain>
    </source>
</reference>
<dbReference type="EMBL" id="JAKRVX010000001">
    <property type="protein sequence ID" value="MCL9816114.1"/>
    <property type="molecule type" value="Genomic_DNA"/>
</dbReference>
<evidence type="ECO:0000313" key="4">
    <source>
        <dbReference type="EMBL" id="MCL9816114.1"/>
    </source>
</evidence>
<name>A0AAE3FVI3_9EURY</name>
<proteinExistence type="predicted"/>
<dbReference type="PROSITE" id="PS51146">
    <property type="entry name" value="KAIC"/>
    <property type="match status" value="1"/>
</dbReference>
<dbReference type="SUPFAM" id="SSF52540">
    <property type="entry name" value="P-loop containing nucleoside triphosphate hydrolases"/>
    <property type="match status" value="1"/>
</dbReference>
<accession>A0AAE3FVI3</accession>
<dbReference type="Proteomes" id="UP001203207">
    <property type="component" value="Unassembled WGS sequence"/>
</dbReference>
<keyword evidence="1" id="KW-0547">Nucleotide-binding</keyword>
<gene>
    <name evidence="4" type="ORF">AArcSt2_04075</name>
</gene>
<dbReference type="Gene3D" id="3.40.50.300">
    <property type="entry name" value="P-loop containing nucleotide triphosphate hydrolases"/>
    <property type="match status" value="1"/>
</dbReference>
<dbReference type="InterPro" id="IPR027417">
    <property type="entry name" value="P-loop_NTPase"/>
</dbReference>
<dbReference type="AlphaFoldDB" id="A0AAE3FVI3"/>
<organism evidence="4 5">
    <name type="scientific">Natronocalculus amylovorans</name>
    <dbReference type="NCBI Taxonomy" id="2917812"/>
    <lineage>
        <taxon>Archaea</taxon>
        <taxon>Methanobacteriati</taxon>
        <taxon>Methanobacteriota</taxon>
        <taxon>Stenosarchaea group</taxon>
        <taxon>Halobacteria</taxon>
        <taxon>Halobacteriales</taxon>
        <taxon>Haloferacaceae</taxon>
        <taxon>Natronocalculus</taxon>
    </lineage>
</organism>
<comment type="caution">
    <text evidence="4">The sequence shown here is derived from an EMBL/GenBank/DDBJ whole genome shotgun (WGS) entry which is preliminary data.</text>
</comment>
<dbReference type="RefSeq" id="WP_250583069.1">
    <property type="nucleotide sequence ID" value="NZ_JAKRVX010000001.1"/>
</dbReference>
<feature type="domain" description="KaiC" evidence="3">
    <location>
        <begin position="1"/>
        <end position="231"/>
    </location>
</feature>
<dbReference type="Pfam" id="PF06745">
    <property type="entry name" value="ATPase"/>
    <property type="match status" value="1"/>
</dbReference>
<evidence type="ECO:0000313" key="5">
    <source>
        <dbReference type="Proteomes" id="UP001203207"/>
    </source>
</evidence>
<dbReference type="PANTHER" id="PTHR43637:SF1">
    <property type="entry name" value="UPF0273 PROTEIN TM_0370"/>
    <property type="match status" value="1"/>
</dbReference>
<sequence>MRIPSGVSGFDSLTDGGFPEGRLYILSGPPGSGKTTFSAQFLTKGYENGERGLYVSMHETRAGIIQDMSGYEFGFDRAMQDTRVHFLDALGSEGKRFFGSPGERVDRNSLVNRLVGFVESRGIDRVVVDSTMLLRYLMDDDENTVMRFLNALKRTDATTLLISEMTDPSAYSDEHFLAHGVIFFHNYLKDDQMRRGIQVVKMRGTPVDTDIHQFSFTPAGIVIEPETQAEK</sequence>
<evidence type="ECO:0000256" key="2">
    <source>
        <dbReference type="ARBA" id="ARBA00022840"/>
    </source>
</evidence>
<evidence type="ECO:0000259" key="3">
    <source>
        <dbReference type="PROSITE" id="PS51146"/>
    </source>
</evidence>